<evidence type="ECO:0000259" key="3">
    <source>
        <dbReference type="Pfam" id="PF06737"/>
    </source>
</evidence>
<feature type="domain" description="Resuscitation-promoting factor core lysozyme-like" evidence="3">
    <location>
        <begin position="283"/>
        <end position="350"/>
    </location>
</feature>
<organism evidence="4 5">
    <name type="scientific">Ferrimicrobium acidiphilum</name>
    <dbReference type="NCBI Taxonomy" id="121039"/>
    <lineage>
        <taxon>Bacteria</taxon>
        <taxon>Bacillati</taxon>
        <taxon>Actinomycetota</taxon>
        <taxon>Acidimicrobiia</taxon>
        <taxon>Acidimicrobiales</taxon>
        <taxon>Acidimicrobiaceae</taxon>
        <taxon>Ferrimicrobium</taxon>
    </lineage>
</organism>
<sequence>MKEREGRSSNGAMPARTLAKGIAFTAGLLGLALLPGPPVALTSATQATLQVQAAQISQQVAVQSAQVRTVALQASAARAQLASDRANLARLGAELSQARSRIADERRLLVRYAVTRFTDAPGSSSVIGTLNTNQNNVIAQTAYESVASGYIVSIITAYSRDQQTISSLIASDARAVAMATQAQQTFAQDLASLQTGVANEQASLASIHGQMAQLVQQQLAQAAARQAAALAARQAAALAARQAAVQSQSQGAPSAAGVSAAVTTGAAGTKWGGTPAPPSPQAFAALRECESGGNYQDNTGNGYYGAYQFSLATWSGLGFSGLPSAASPSTQDQAAQIEQRQSGWSAWPECSLILGLN</sequence>
<protein>
    <submittedName>
        <fullName evidence="4">Transglycosylase family protein</fullName>
    </submittedName>
</protein>
<comment type="similarity">
    <text evidence="1">Belongs to the transglycosylase family. Rpf subfamily.</text>
</comment>
<evidence type="ECO:0000313" key="5">
    <source>
        <dbReference type="Proteomes" id="UP001560267"/>
    </source>
</evidence>
<reference evidence="4 5" key="1">
    <citation type="submission" date="2024-07" db="EMBL/GenBank/DDBJ databases">
        <title>Draft Genome Sequence of Ferrimicrobium acidiphilum Strain YE2023, Isolated from a Pulp of Bioleach Reactor.</title>
        <authorList>
            <person name="Elkina Y.A."/>
            <person name="Bulaeva A.G."/>
            <person name="Beletsky A.V."/>
            <person name="Mardanov A.V."/>
        </authorList>
    </citation>
    <scope>NUCLEOTIDE SEQUENCE [LARGE SCALE GENOMIC DNA]</scope>
    <source>
        <strain evidence="4 5">YE2023</strain>
    </source>
</reference>
<accession>A0ABV3XZD8</accession>
<dbReference type="EMBL" id="JBFSHR010000004">
    <property type="protein sequence ID" value="MEX6428652.1"/>
    <property type="molecule type" value="Genomic_DNA"/>
</dbReference>
<evidence type="ECO:0000313" key="4">
    <source>
        <dbReference type="EMBL" id="MEX6428652.1"/>
    </source>
</evidence>
<name>A0ABV3XZD8_9ACTN</name>
<dbReference type="CDD" id="cd13925">
    <property type="entry name" value="RPF"/>
    <property type="match status" value="1"/>
</dbReference>
<dbReference type="InterPro" id="IPR023346">
    <property type="entry name" value="Lysozyme-like_dom_sf"/>
</dbReference>
<dbReference type="RefSeq" id="WP_298405229.1">
    <property type="nucleotide sequence ID" value="NZ_JBFSHR010000004.1"/>
</dbReference>
<evidence type="ECO:0000256" key="2">
    <source>
        <dbReference type="ARBA" id="ARBA00022801"/>
    </source>
</evidence>
<dbReference type="Gene3D" id="1.10.530.10">
    <property type="match status" value="1"/>
</dbReference>
<comment type="caution">
    <text evidence="4">The sequence shown here is derived from an EMBL/GenBank/DDBJ whole genome shotgun (WGS) entry which is preliminary data.</text>
</comment>
<proteinExistence type="inferred from homology"/>
<gene>
    <name evidence="4" type="ORF">AB6A68_02210</name>
</gene>
<dbReference type="Pfam" id="PF06737">
    <property type="entry name" value="Transglycosylas"/>
    <property type="match status" value="1"/>
</dbReference>
<keyword evidence="5" id="KW-1185">Reference proteome</keyword>
<dbReference type="Proteomes" id="UP001560267">
    <property type="component" value="Unassembled WGS sequence"/>
</dbReference>
<keyword evidence="2" id="KW-0378">Hydrolase</keyword>
<dbReference type="SUPFAM" id="SSF53955">
    <property type="entry name" value="Lysozyme-like"/>
    <property type="match status" value="1"/>
</dbReference>
<evidence type="ECO:0000256" key="1">
    <source>
        <dbReference type="ARBA" id="ARBA00010830"/>
    </source>
</evidence>
<dbReference type="InterPro" id="IPR010618">
    <property type="entry name" value="RPF"/>
</dbReference>